<dbReference type="CDD" id="cd00009">
    <property type="entry name" value="AAA"/>
    <property type="match status" value="1"/>
</dbReference>
<dbReference type="SMART" id="SM00382">
    <property type="entry name" value="AAA"/>
    <property type="match status" value="1"/>
</dbReference>
<dbReference type="PANTHER" id="PTHR43392">
    <property type="entry name" value="AAA-TYPE ATPASE FAMILY PROTEIN / ANKYRIN REPEAT FAMILY PROTEIN"/>
    <property type="match status" value="1"/>
</dbReference>
<dbReference type="InterPro" id="IPR000641">
    <property type="entry name" value="CbxX/CfxQ"/>
</dbReference>
<dbReference type="PANTHER" id="PTHR43392:SF2">
    <property type="entry name" value="AAA-TYPE ATPASE FAMILY PROTEIN _ ANKYRIN REPEAT FAMILY PROTEIN"/>
    <property type="match status" value="1"/>
</dbReference>
<dbReference type="Gene3D" id="1.10.8.60">
    <property type="match status" value="1"/>
</dbReference>
<evidence type="ECO:0000313" key="5">
    <source>
        <dbReference type="EMBL" id="HIZ70332.1"/>
    </source>
</evidence>
<proteinExistence type="inferred from homology"/>
<dbReference type="Gene3D" id="3.40.50.300">
    <property type="entry name" value="P-loop containing nucleotide triphosphate hydrolases"/>
    <property type="match status" value="1"/>
</dbReference>
<organism evidence="5 6">
    <name type="scientific">Candidatus Atopostipes pullistercoris</name>
    <dbReference type="NCBI Taxonomy" id="2838467"/>
    <lineage>
        <taxon>Bacteria</taxon>
        <taxon>Bacillati</taxon>
        <taxon>Bacillota</taxon>
        <taxon>Bacilli</taxon>
        <taxon>Lactobacillales</taxon>
        <taxon>Carnobacteriaceae</taxon>
        <taxon>Atopostipes</taxon>
    </lineage>
</organism>
<dbReference type="InterPro" id="IPR003593">
    <property type="entry name" value="AAA+_ATPase"/>
</dbReference>
<dbReference type="FunFam" id="3.40.50.300:FF:000216">
    <property type="entry name" value="Type VII secretion ATPase EccA"/>
    <property type="match status" value="1"/>
</dbReference>
<feature type="domain" description="AAA+ ATPase" evidence="4">
    <location>
        <begin position="141"/>
        <end position="280"/>
    </location>
</feature>
<dbReference type="InterPro" id="IPR003959">
    <property type="entry name" value="ATPase_AAA_core"/>
</dbReference>
<evidence type="ECO:0000256" key="3">
    <source>
        <dbReference type="ARBA" id="ARBA00022840"/>
    </source>
</evidence>
<evidence type="ECO:0000313" key="6">
    <source>
        <dbReference type="Proteomes" id="UP000824106"/>
    </source>
</evidence>
<keyword evidence="2" id="KW-0547">Nucleotide-binding</keyword>
<reference evidence="5" key="1">
    <citation type="journal article" date="2021" name="PeerJ">
        <title>Extensive microbial diversity within the chicken gut microbiome revealed by metagenomics and culture.</title>
        <authorList>
            <person name="Gilroy R."/>
            <person name="Ravi A."/>
            <person name="Getino M."/>
            <person name="Pursley I."/>
            <person name="Horton D.L."/>
            <person name="Alikhan N.F."/>
            <person name="Baker D."/>
            <person name="Gharbi K."/>
            <person name="Hall N."/>
            <person name="Watson M."/>
            <person name="Adriaenssens E.M."/>
            <person name="Foster-Nyarko E."/>
            <person name="Jarju S."/>
            <person name="Secka A."/>
            <person name="Antonio M."/>
            <person name="Oren A."/>
            <person name="Chaudhuri R.R."/>
            <person name="La Ragione R."/>
            <person name="Hildebrand F."/>
            <person name="Pallen M.J."/>
        </authorList>
    </citation>
    <scope>NUCLEOTIDE SEQUENCE</scope>
    <source>
        <strain evidence="5">CHK169-4300</strain>
    </source>
</reference>
<evidence type="ECO:0000256" key="1">
    <source>
        <dbReference type="ARBA" id="ARBA00010378"/>
    </source>
</evidence>
<dbReference type="Proteomes" id="UP000824106">
    <property type="component" value="Unassembled WGS sequence"/>
</dbReference>
<sequence length="372" mass="41868">MDKYGQALLNNASKLDAVTDACGEITKLATAIVDEHSKSATIALLKRISESVDNPKYKIEVKRAAQLVNSSLIEFYGYSTIQGICKPTMDADEDKRTLQELLDELDALIGLEKVKNKVQDLIVYQKVQKLRREKKLHSTKNTLHLAFTGNPGTGKTTVARIVGRIYKRIGLLSKGHFVEVSRTDLIAGYQGQTALKVKKVIEQAKGGVLFIDEAYSITENDHSDSYGRECLTELTKALEDYRDDLVVIVAGYTEPMNKFFESNPGLKSRFNTFIEFDDYSSVEMDNILLSMCQSNDYVLDDEAKEKIHLYFEQQIASKDENFANGRLARNLYDDLVMNHARRVVKVDNPSSADLSTIKAEDFNFECNEADDN</sequence>
<dbReference type="SUPFAM" id="SSF52540">
    <property type="entry name" value="P-loop containing nucleoside triphosphate hydrolases"/>
    <property type="match status" value="1"/>
</dbReference>
<dbReference type="Pfam" id="PF17866">
    <property type="entry name" value="AAA_lid_6"/>
    <property type="match status" value="1"/>
</dbReference>
<dbReference type="AlphaFoldDB" id="A0A9D2G166"/>
<dbReference type="GO" id="GO:0005524">
    <property type="term" value="F:ATP binding"/>
    <property type="evidence" value="ECO:0007669"/>
    <property type="project" value="UniProtKB-KW"/>
</dbReference>
<protein>
    <submittedName>
        <fullName evidence="5">AAA family ATPase</fullName>
    </submittedName>
</protein>
<keyword evidence="3" id="KW-0067">ATP-binding</keyword>
<evidence type="ECO:0000259" key="4">
    <source>
        <dbReference type="SMART" id="SM00382"/>
    </source>
</evidence>
<reference evidence="5" key="2">
    <citation type="submission" date="2021-04" db="EMBL/GenBank/DDBJ databases">
        <authorList>
            <person name="Gilroy R."/>
        </authorList>
    </citation>
    <scope>NUCLEOTIDE SEQUENCE</scope>
    <source>
        <strain evidence="5">CHK169-4300</strain>
    </source>
</reference>
<accession>A0A9D2G166</accession>
<dbReference type="GO" id="GO:0016887">
    <property type="term" value="F:ATP hydrolysis activity"/>
    <property type="evidence" value="ECO:0007669"/>
    <property type="project" value="InterPro"/>
</dbReference>
<dbReference type="EMBL" id="DXAZ01000012">
    <property type="protein sequence ID" value="HIZ70332.1"/>
    <property type="molecule type" value="Genomic_DNA"/>
</dbReference>
<comment type="similarity">
    <text evidence="1">Belongs to the CbxX/CfxQ family.</text>
</comment>
<dbReference type="InterPro" id="IPR027417">
    <property type="entry name" value="P-loop_NTPase"/>
</dbReference>
<name>A0A9D2G166_9LACT</name>
<dbReference type="InterPro" id="IPR041627">
    <property type="entry name" value="AAA_lid_6"/>
</dbReference>
<dbReference type="InterPro" id="IPR050773">
    <property type="entry name" value="CbxX/CfxQ_RuBisCO_ESX"/>
</dbReference>
<dbReference type="Pfam" id="PF00004">
    <property type="entry name" value="AAA"/>
    <property type="match status" value="1"/>
</dbReference>
<evidence type="ECO:0000256" key="2">
    <source>
        <dbReference type="ARBA" id="ARBA00022741"/>
    </source>
</evidence>
<dbReference type="PRINTS" id="PR00819">
    <property type="entry name" value="CBXCFQXSUPER"/>
</dbReference>
<comment type="caution">
    <text evidence="5">The sequence shown here is derived from an EMBL/GenBank/DDBJ whole genome shotgun (WGS) entry which is preliminary data.</text>
</comment>
<gene>
    <name evidence="5" type="ORF">H9808_00920</name>
</gene>